<organism evidence="2 3">
    <name type="scientific">Xylanibacter ruminicola</name>
    <name type="common">Prevotella ruminicola</name>
    <dbReference type="NCBI Taxonomy" id="839"/>
    <lineage>
        <taxon>Bacteria</taxon>
        <taxon>Pseudomonadati</taxon>
        <taxon>Bacteroidota</taxon>
        <taxon>Bacteroidia</taxon>
        <taxon>Bacteroidales</taxon>
        <taxon>Prevotellaceae</taxon>
        <taxon>Xylanibacter</taxon>
    </lineage>
</organism>
<accession>A0A1H4BZM3</accession>
<dbReference type="Gene3D" id="2.40.160.60">
    <property type="entry name" value="Outer membrane protein transport protein (OMPP1/FadL/TodX)"/>
    <property type="match status" value="1"/>
</dbReference>
<keyword evidence="1" id="KW-0732">Signal</keyword>
<feature type="chain" id="PRO_5010194383" description="DUF3308 domain-containing protein" evidence="1">
    <location>
        <begin position="22"/>
        <end position="316"/>
    </location>
</feature>
<dbReference type="NCBIfam" id="NF033709">
    <property type="entry name" value="PorV_fam"/>
    <property type="match status" value="1"/>
</dbReference>
<evidence type="ECO:0000256" key="1">
    <source>
        <dbReference type="SAM" id="SignalP"/>
    </source>
</evidence>
<evidence type="ECO:0000313" key="2">
    <source>
        <dbReference type="EMBL" id="SEA53539.1"/>
    </source>
</evidence>
<reference evidence="2 3" key="1">
    <citation type="submission" date="2016-10" db="EMBL/GenBank/DDBJ databases">
        <authorList>
            <person name="de Groot N.N."/>
        </authorList>
    </citation>
    <scope>NUCLEOTIDE SEQUENCE [LARGE SCALE GENOMIC DNA]</scope>
    <source>
        <strain evidence="2 3">D31d</strain>
    </source>
</reference>
<dbReference type="SUPFAM" id="SSF56935">
    <property type="entry name" value="Porins"/>
    <property type="match status" value="1"/>
</dbReference>
<name>A0A1H4BZM3_XYLRU</name>
<proteinExistence type="predicted"/>
<dbReference type="RefSeq" id="WP_081352928.1">
    <property type="nucleotide sequence ID" value="NZ_FNRF01000003.1"/>
</dbReference>
<dbReference type="OrthoDB" id="9809953at2"/>
<dbReference type="Proteomes" id="UP000182257">
    <property type="component" value="Unassembled WGS sequence"/>
</dbReference>
<dbReference type="AlphaFoldDB" id="A0A1H4BZM3"/>
<dbReference type="EMBL" id="FNRF01000003">
    <property type="protein sequence ID" value="SEA53539.1"/>
    <property type="molecule type" value="Genomic_DNA"/>
</dbReference>
<evidence type="ECO:0000313" key="3">
    <source>
        <dbReference type="Proteomes" id="UP000182257"/>
    </source>
</evidence>
<feature type="signal peptide" evidence="1">
    <location>
        <begin position="1"/>
        <end position="21"/>
    </location>
</feature>
<gene>
    <name evidence="2" type="ORF">SAMN05216462_1695</name>
</gene>
<dbReference type="NCBIfam" id="NF033711">
    <property type="entry name" value="T9SS_PorQ"/>
    <property type="match status" value="1"/>
</dbReference>
<sequence length="316" mass="34265">MNIRNGVITTLLTFWACTSMAQESKTVYNFLRLPVSAHAAALGGENITLTDDDATQLFHNPALISGVSDKTLNLNYMTYMEGAKTVSASFVRLSGERASWGVSAQLMDYGRIKQTSFTNEDLGDFSARDIAIGGTFAYELTERISGGITAKFITSTIAGYNSLGVGVDLGLNYLDVERGWSVSTVARNLGGQIKAYDDEFERIPFDLQVGASKRLLNSPLRFHATMSRLTDWSEGIGRHLAIGADVLLGENIYLAAGYNFRKASEMKITDSEGSSAHGAGLTLGAGLSLQRFKLHLGWGKYHVSTSSLIINISYTL</sequence>
<protein>
    <recommendedName>
        <fullName evidence="4">DUF3308 domain-containing protein</fullName>
    </recommendedName>
</protein>
<evidence type="ECO:0008006" key="4">
    <source>
        <dbReference type="Google" id="ProtNLM"/>
    </source>
</evidence>